<dbReference type="VEuPathDB" id="FungiDB:FOXG_14615"/>
<keyword evidence="3" id="KW-0805">Transcription regulation</keyword>
<dbReference type="PROSITE" id="PS00463">
    <property type="entry name" value="ZN2_CY6_FUNGAL_1"/>
    <property type="match status" value="1"/>
</dbReference>
<dbReference type="EMBL" id="DS231718">
    <property type="protein sequence ID" value="KNB16154.1"/>
    <property type="molecule type" value="Genomic_DNA"/>
</dbReference>
<protein>
    <recommendedName>
        <fullName evidence="6">Zn(2)-C6 fungal-type domain-containing protein</fullName>
    </recommendedName>
</protein>
<reference evidence="7" key="2">
    <citation type="journal article" date="2010" name="Nature">
        <title>Comparative genomics reveals mobile pathogenicity chromosomes in Fusarium.</title>
        <authorList>
            <person name="Ma L.J."/>
            <person name="van der Does H.C."/>
            <person name="Borkovich K.A."/>
            <person name="Coleman J.J."/>
            <person name="Daboussi M.J."/>
            <person name="Di Pietro A."/>
            <person name="Dufresne M."/>
            <person name="Freitag M."/>
            <person name="Grabherr M."/>
            <person name="Henrissat B."/>
            <person name="Houterman P.M."/>
            <person name="Kang S."/>
            <person name="Shim W.B."/>
            <person name="Woloshuk C."/>
            <person name="Xie X."/>
            <person name="Xu J.R."/>
            <person name="Antoniw J."/>
            <person name="Baker S.E."/>
            <person name="Bluhm B.H."/>
            <person name="Breakspear A."/>
            <person name="Brown D.W."/>
            <person name="Butchko R.A."/>
            <person name="Chapman S."/>
            <person name="Coulson R."/>
            <person name="Coutinho P.M."/>
            <person name="Danchin E.G."/>
            <person name="Diener A."/>
            <person name="Gale L.R."/>
            <person name="Gardiner D.M."/>
            <person name="Goff S."/>
            <person name="Hammond-Kosack K.E."/>
            <person name="Hilburn K."/>
            <person name="Hua-Van A."/>
            <person name="Jonkers W."/>
            <person name="Kazan K."/>
            <person name="Kodira C.D."/>
            <person name="Koehrsen M."/>
            <person name="Kumar L."/>
            <person name="Lee Y.H."/>
            <person name="Li L."/>
            <person name="Manners J.M."/>
            <person name="Miranda-Saavedra D."/>
            <person name="Mukherjee M."/>
            <person name="Park G."/>
            <person name="Park J."/>
            <person name="Park S.Y."/>
            <person name="Proctor R.H."/>
            <person name="Regev A."/>
            <person name="Ruiz-Roldan M.C."/>
            <person name="Sain D."/>
            <person name="Sakthikumar S."/>
            <person name="Sykes S."/>
            <person name="Schwartz D.C."/>
            <person name="Turgeon B.G."/>
            <person name="Wapinski I."/>
            <person name="Yoder O."/>
            <person name="Young S."/>
            <person name="Zeng Q."/>
            <person name="Zhou S."/>
            <person name="Galagan J."/>
            <person name="Cuomo C.A."/>
            <person name="Kistler H.C."/>
            <person name="Rep M."/>
        </authorList>
    </citation>
    <scope>NUCLEOTIDE SEQUENCE [LARGE SCALE GENOMIC DNA]</scope>
    <source>
        <strain evidence="7">4287</strain>
    </source>
</reference>
<dbReference type="GO" id="GO:0000981">
    <property type="term" value="F:DNA-binding transcription factor activity, RNA polymerase II-specific"/>
    <property type="evidence" value="ECO:0007669"/>
    <property type="project" value="InterPro"/>
</dbReference>
<dbReference type="KEGG" id="fox:FOXG_14615"/>
<keyword evidence="1" id="KW-0479">Metal-binding</keyword>
<evidence type="ECO:0000256" key="4">
    <source>
        <dbReference type="ARBA" id="ARBA00023163"/>
    </source>
</evidence>
<organism evidence="7 8">
    <name type="scientific">Fusarium oxysporum f. sp. lycopersici (strain 4287 / CBS 123668 / FGSC 9935 / NRRL 34936)</name>
    <name type="common">Fusarium vascular wilt of tomato</name>
    <dbReference type="NCBI Taxonomy" id="426428"/>
    <lineage>
        <taxon>Eukaryota</taxon>
        <taxon>Fungi</taxon>
        <taxon>Dikarya</taxon>
        <taxon>Ascomycota</taxon>
        <taxon>Pezizomycotina</taxon>
        <taxon>Sordariomycetes</taxon>
        <taxon>Hypocreomycetidae</taxon>
        <taxon>Hypocreales</taxon>
        <taxon>Nectriaceae</taxon>
        <taxon>Fusarium</taxon>
        <taxon>Fusarium oxysporum species complex</taxon>
    </lineage>
</organism>
<dbReference type="SMART" id="SM00066">
    <property type="entry name" value="GAL4"/>
    <property type="match status" value="1"/>
</dbReference>
<dbReference type="AlphaFoldDB" id="A0A0J9VYU0"/>
<sequence>MERSDPPARRKSCQACKKARRRCDLARPTCQRCAQRNIHCHYPYAPPQRVGVSCIQPLIPVSGIEGSLTPSCLGIFDSILEPTDDFTDQLFQGSLDCDASNWSSPRLSTTAQNALNRSQLVTVPQVTRAITSRLQYAMDTILKGPSQMVSENQTPWCHSHLYDEGMPKSMQHAVSSAALHAAKNHLNARVIRDNVESRVQELLSSSPAMTPLETLAYAQALFIYQVLRLQDNDSRTYAIYESTMPHLEEASNALIPYIAFDETADSPDHTADLIPLYPASAAQAFWTNWIFQESAKRTLGMINFFMLTYYFMKGESGNRCGQNKNIAVNRSVTMSAHLWKAQDAVDFALAWRNKKHFVINVSALNFLETIIHDAQKDDIDAFGKICLTSLMGLTEAKGWLAMKGIAL</sequence>
<evidence type="ECO:0000313" key="8">
    <source>
        <dbReference type="Proteomes" id="UP000009097"/>
    </source>
</evidence>
<dbReference type="CDD" id="cd00067">
    <property type="entry name" value="GAL4"/>
    <property type="match status" value="1"/>
</dbReference>
<dbReference type="GeneID" id="28955758"/>
<dbReference type="PANTHER" id="PTHR47660">
    <property type="entry name" value="TRANSCRIPTION FACTOR WITH C2H2 AND ZN(2)-CYS(6) DNA BINDING DOMAIN (EUROFUNG)-RELATED-RELATED"/>
    <property type="match status" value="1"/>
</dbReference>
<evidence type="ECO:0000256" key="3">
    <source>
        <dbReference type="ARBA" id="ARBA00023015"/>
    </source>
</evidence>
<name>A0A0J9VYU0_FUSO4</name>
<evidence type="ECO:0000256" key="2">
    <source>
        <dbReference type="ARBA" id="ARBA00022833"/>
    </source>
</evidence>
<keyword evidence="2" id="KW-0862">Zinc</keyword>
<dbReference type="PANTHER" id="PTHR47660:SF3">
    <property type="entry name" value="FINGER DOMAIN PROTEIN, PUTATIVE (AFU_ORTHOLOGUE AFUA_4G03310)-RELATED"/>
    <property type="match status" value="1"/>
</dbReference>
<dbReference type="GO" id="GO:0008270">
    <property type="term" value="F:zinc ion binding"/>
    <property type="evidence" value="ECO:0007669"/>
    <property type="project" value="InterPro"/>
</dbReference>
<reference evidence="7" key="1">
    <citation type="submission" date="2007-04" db="EMBL/GenBank/DDBJ databases">
        <authorList>
            <consortium name="The Broad Institute Genome Sequencing Platform"/>
            <person name="Birren B."/>
            <person name="Lander E."/>
            <person name="Galagan J."/>
            <person name="Nusbaum C."/>
            <person name="Devon K."/>
            <person name="Ma L.-J."/>
            <person name="Jaffe D."/>
            <person name="Butler J."/>
            <person name="Alvarez P."/>
            <person name="Gnerre S."/>
            <person name="Grabherr M."/>
            <person name="Kleber M."/>
            <person name="Mauceli E."/>
            <person name="Brockman W."/>
            <person name="MacCallum I.A."/>
            <person name="Young S."/>
            <person name="LaButti K."/>
            <person name="DeCaprio D."/>
            <person name="Crawford M."/>
            <person name="Koehrsen M."/>
            <person name="Engels R."/>
            <person name="Montgomery P."/>
            <person name="Pearson M."/>
            <person name="Howarth C."/>
            <person name="Larson L."/>
            <person name="White J."/>
            <person name="O'Leary S."/>
            <person name="Kodira C."/>
            <person name="Zeng Q."/>
            <person name="Yandava C."/>
            <person name="Alvarado L."/>
            <person name="Kistler C."/>
            <person name="Shim W.-B."/>
            <person name="Kang S."/>
            <person name="Woloshuk C."/>
        </authorList>
    </citation>
    <scope>NUCLEOTIDE SEQUENCE</scope>
    <source>
        <strain evidence="7">4287</strain>
    </source>
</reference>
<feature type="domain" description="Zn(2)-C6 fungal-type" evidence="6">
    <location>
        <begin position="12"/>
        <end position="42"/>
    </location>
</feature>
<gene>
    <name evidence="7" type="ORF">FOXG_14615</name>
</gene>
<evidence type="ECO:0000256" key="1">
    <source>
        <dbReference type="ARBA" id="ARBA00022723"/>
    </source>
</evidence>
<dbReference type="PROSITE" id="PS50048">
    <property type="entry name" value="ZN2_CY6_FUNGAL_2"/>
    <property type="match status" value="1"/>
</dbReference>
<evidence type="ECO:0000256" key="5">
    <source>
        <dbReference type="ARBA" id="ARBA00023242"/>
    </source>
</evidence>
<proteinExistence type="predicted"/>
<dbReference type="Proteomes" id="UP000009097">
    <property type="component" value="Unassembled WGS sequence"/>
</dbReference>
<dbReference type="RefSeq" id="XP_018254199.1">
    <property type="nucleotide sequence ID" value="XM_018394669.1"/>
</dbReference>
<dbReference type="OrthoDB" id="4216928at2759"/>
<keyword evidence="5" id="KW-0539">Nucleus</keyword>
<keyword evidence="4" id="KW-0804">Transcription</keyword>
<dbReference type="InterPro" id="IPR036864">
    <property type="entry name" value="Zn2-C6_fun-type_DNA-bd_sf"/>
</dbReference>
<evidence type="ECO:0000313" key="7">
    <source>
        <dbReference type="EMBL" id="KNB16154.1"/>
    </source>
</evidence>
<dbReference type="InterPro" id="IPR001138">
    <property type="entry name" value="Zn2Cys6_DnaBD"/>
</dbReference>
<accession>A0A0J9VYU0</accession>
<evidence type="ECO:0000259" key="6">
    <source>
        <dbReference type="PROSITE" id="PS50048"/>
    </source>
</evidence>
<dbReference type="Gene3D" id="4.10.240.10">
    <property type="entry name" value="Zn(2)-C6 fungal-type DNA-binding domain"/>
    <property type="match status" value="1"/>
</dbReference>
<dbReference type="Pfam" id="PF00172">
    <property type="entry name" value="Zn_clus"/>
    <property type="match status" value="1"/>
</dbReference>
<dbReference type="SUPFAM" id="SSF57701">
    <property type="entry name" value="Zn2/Cys6 DNA-binding domain"/>
    <property type="match status" value="1"/>
</dbReference>